<feature type="domain" description="Glucose-methanol-choline oxidoreductase N-terminal" evidence="11">
    <location>
        <begin position="287"/>
        <end position="301"/>
    </location>
</feature>
<dbReference type="InterPro" id="IPR007867">
    <property type="entry name" value="GMC_OxRtase_C"/>
</dbReference>
<evidence type="ECO:0000256" key="9">
    <source>
        <dbReference type="PIRSR" id="PIRSR000137-2"/>
    </source>
</evidence>
<dbReference type="Proteomes" id="UP000054144">
    <property type="component" value="Unassembled WGS sequence"/>
</dbReference>
<name>A0A0D7A7R2_9AGAR</name>
<dbReference type="Pfam" id="PF05199">
    <property type="entry name" value="GMC_oxred_C"/>
    <property type="match status" value="1"/>
</dbReference>
<comment type="cofactor">
    <cofactor evidence="1 9">
        <name>FAD</name>
        <dbReference type="ChEBI" id="CHEBI:57692"/>
    </cofactor>
</comment>
<feature type="chain" id="PRO_5002316286" evidence="10">
    <location>
        <begin position="27"/>
        <end position="585"/>
    </location>
</feature>
<feature type="active site" description="Proton donor" evidence="8">
    <location>
        <position position="512"/>
    </location>
</feature>
<evidence type="ECO:0000259" key="11">
    <source>
        <dbReference type="PROSITE" id="PS00624"/>
    </source>
</evidence>
<dbReference type="EMBL" id="KN882033">
    <property type="protein sequence ID" value="KIY46404.1"/>
    <property type="molecule type" value="Genomic_DNA"/>
</dbReference>
<dbReference type="PANTHER" id="PTHR11552">
    <property type="entry name" value="GLUCOSE-METHANOL-CHOLINE GMC OXIDOREDUCTASE"/>
    <property type="match status" value="1"/>
</dbReference>
<evidence type="ECO:0000313" key="12">
    <source>
        <dbReference type="EMBL" id="KIY46404.1"/>
    </source>
</evidence>
<keyword evidence="13" id="KW-1185">Reference proteome</keyword>
<evidence type="ECO:0000256" key="2">
    <source>
        <dbReference type="ARBA" id="ARBA00010790"/>
    </source>
</evidence>
<organism evidence="12 13">
    <name type="scientific">Fistulina hepatica ATCC 64428</name>
    <dbReference type="NCBI Taxonomy" id="1128425"/>
    <lineage>
        <taxon>Eukaryota</taxon>
        <taxon>Fungi</taxon>
        <taxon>Dikarya</taxon>
        <taxon>Basidiomycota</taxon>
        <taxon>Agaricomycotina</taxon>
        <taxon>Agaricomycetes</taxon>
        <taxon>Agaricomycetidae</taxon>
        <taxon>Agaricales</taxon>
        <taxon>Fistulinaceae</taxon>
        <taxon>Fistulina</taxon>
    </lineage>
</organism>
<dbReference type="OrthoDB" id="269227at2759"/>
<dbReference type="Gene3D" id="3.30.560.10">
    <property type="entry name" value="Glucose Oxidase, domain 3"/>
    <property type="match status" value="1"/>
</dbReference>
<keyword evidence="7" id="KW-0325">Glycoprotein</keyword>
<gene>
    <name evidence="12" type="ORF">FISHEDRAFT_60375</name>
</gene>
<evidence type="ECO:0000256" key="4">
    <source>
        <dbReference type="ARBA" id="ARBA00022729"/>
    </source>
</evidence>
<dbReference type="PIRSF" id="PIRSF000137">
    <property type="entry name" value="Alcohol_oxidase"/>
    <property type="match status" value="1"/>
</dbReference>
<dbReference type="AlphaFoldDB" id="A0A0D7A7R2"/>
<feature type="active site" description="Proton acceptor" evidence="8">
    <location>
        <position position="556"/>
    </location>
</feature>
<protein>
    <submittedName>
        <fullName evidence="12">Alcohol oxidase</fullName>
    </submittedName>
</protein>
<evidence type="ECO:0000256" key="6">
    <source>
        <dbReference type="ARBA" id="ARBA00023002"/>
    </source>
</evidence>
<evidence type="ECO:0000256" key="8">
    <source>
        <dbReference type="PIRSR" id="PIRSR000137-1"/>
    </source>
</evidence>
<dbReference type="PANTHER" id="PTHR11552:SF201">
    <property type="entry name" value="GLUCOSE-METHANOL-CHOLINE OXIDOREDUCTASE N-TERMINAL DOMAIN-CONTAINING PROTEIN"/>
    <property type="match status" value="1"/>
</dbReference>
<keyword evidence="5 9" id="KW-0274">FAD</keyword>
<proteinExistence type="inferred from homology"/>
<dbReference type="SUPFAM" id="SSF51905">
    <property type="entry name" value="FAD/NAD(P)-binding domain"/>
    <property type="match status" value="1"/>
</dbReference>
<dbReference type="Gene3D" id="3.50.50.60">
    <property type="entry name" value="FAD/NAD(P)-binding domain"/>
    <property type="match status" value="1"/>
</dbReference>
<feature type="binding site" evidence="9">
    <location>
        <begin position="105"/>
        <end position="108"/>
    </location>
    <ligand>
        <name>FAD</name>
        <dbReference type="ChEBI" id="CHEBI:57692"/>
    </ligand>
</feature>
<keyword evidence="6" id="KW-0560">Oxidoreductase</keyword>
<dbReference type="GO" id="GO:0050660">
    <property type="term" value="F:flavin adenine dinucleotide binding"/>
    <property type="evidence" value="ECO:0007669"/>
    <property type="project" value="InterPro"/>
</dbReference>
<keyword evidence="3" id="KW-0285">Flavoprotein</keyword>
<dbReference type="Pfam" id="PF00732">
    <property type="entry name" value="GMC_oxred_N"/>
    <property type="match status" value="1"/>
</dbReference>
<dbReference type="InterPro" id="IPR000172">
    <property type="entry name" value="GMC_OxRdtase_N"/>
</dbReference>
<dbReference type="InterPro" id="IPR012132">
    <property type="entry name" value="GMC_OxRdtase"/>
</dbReference>
<evidence type="ECO:0000313" key="13">
    <source>
        <dbReference type="Proteomes" id="UP000054144"/>
    </source>
</evidence>
<evidence type="ECO:0000256" key="7">
    <source>
        <dbReference type="ARBA" id="ARBA00023180"/>
    </source>
</evidence>
<evidence type="ECO:0000256" key="5">
    <source>
        <dbReference type="ARBA" id="ARBA00022827"/>
    </source>
</evidence>
<dbReference type="GO" id="GO:0016614">
    <property type="term" value="F:oxidoreductase activity, acting on CH-OH group of donors"/>
    <property type="evidence" value="ECO:0007669"/>
    <property type="project" value="InterPro"/>
</dbReference>
<feature type="signal peptide" evidence="10">
    <location>
        <begin position="1"/>
        <end position="26"/>
    </location>
</feature>
<evidence type="ECO:0000256" key="3">
    <source>
        <dbReference type="ARBA" id="ARBA00022630"/>
    </source>
</evidence>
<comment type="similarity">
    <text evidence="2">Belongs to the GMC oxidoreductase family.</text>
</comment>
<reference evidence="12 13" key="1">
    <citation type="journal article" date="2015" name="Fungal Genet. Biol.">
        <title>Evolution of novel wood decay mechanisms in Agaricales revealed by the genome sequences of Fistulina hepatica and Cylindrobasidium torrendii.</title>
        <authorList>
            <person name="Floudas D."/>
            <person name="Held B.W."/>
            <person name="Riley R."/>
            <person name="Nagy L.G."/>
            <person name="Koehler G."/>
            <person name="Ransdell A.S."/>
            <person name="Younus H."/>
            <person name="Chow J."/>
            <person name="Chiniquy J."/>
            <person name="Lipzen A."/>
            <person name="Tritt A."/>
            <person name="Sun H."/>
            <person name="Haridas S."/>
            <person name="LaButti K."/>
            <person name="Ohm R.A."/>
            <person name="Kues U."/>
            <person name="Blanchette R.A."/>
            <person name="Grigoriev I.V."/>
            <person name="Minto R.E."/>
            <person name="Hibbett D.S."/>
        </authorList>
    </citation>
    <scope>NUCLEOTIDE SEQUENCE [LARGE SCALE GENOMIC DNA]</scope>
    <source>
        <strain evidence="12 13">ATCC 64428</strain>
    </source>
</reference>
<evidence type="ECO:0000256" key="1">
    <source>
        <dbReference type="ARBA" id="ARBA00001974"/>
    </source>
</evidence>
<dbReference type="InterPro" id="IPR036188">
    <property type="entry name" value="FAD/NAD-bd_sf"/>
</dbReference>
<evidence type="ECO:0000256" key="10">
    <source>
        <dbReference type="SAM" id="SignalP"/>
    </source>
</evidence>
<keyword evidence="4 10" id="KW-0732">Signal</keyword>
<feature type="binding site" evidence="9">
    <location>
        <position position="245"/>
    </location>
    <ligand>
        <name>FAD</name>
        <dbReference type="ChEBI" id="CHEBI:57692"/>
    </ligand>
</feature>
<dbReference type="SUPFAM" id="SSF54373">
    <property type="entry name" value="FAD-linked reductases, C-terminal domain"/>
    <property type="match status" value="1"/>
</dbReference>
<sequence>MVRFLGTLNFLAALCCLTALVPLGGAGGSTVANRLSEDPSVSVLLLEAGGANDDDLDMYIPLLCTRLTPNTPFDWNYTTVPQTGLNNRSVSYPTGFGLGGSTSVNCLVYTRGSIADIDLWGQLTDDPTWSWDNLLPYYKKSERFNFPRDGHNVSGEFLPQVHGFDGVIGVSLPGSPRAIDGMVISTLEELPAEFPYNVDMNSGANLGVGWVQALVDGGVRSSAKQYLAKEYVSRENLDVLLHAKVSRVLPTNSDNEALAFRAVEFLEPGSGSLGNLTAAVEVILSAGSINTPNILLHSGIGDADLLESVGVPLAHNLTDVGKGLRDHVGVATVFLVNSTETFDTVIRNETLLDEWIAQWNESKTGLLVDTSENHVAWLRVPDNSTFYEEFPDPASSNKSAHMEILFQVTKNGLSSVTVEGNYMNVLTACVAPTSRGSISINSSDLFAPPLVDPGLLSTESDLFIVRESIRSLRRFLAAPAWDDYIITSTNDNATTDEEINEFIKENAVSFYHPVASAAMSPYNATHGVVNPDLRVKGVDGLRIIDASVAPSLPGAHTSATVYVIAERAADIIKAEYGYYGYYGLE</sequence>
<dbReference type="PROSITE" id="PS00624">
    <property type="entry name" value="GMC_OXRED_2"/>
    <property type="match status" value="1"/>
</dbReference>
<accession>A0A0D7A7R2</accession>